<evidence type="ECO:0000313" key="5">
    <source>
        <dbReference type="Proteomes" id="UP000775872"/>
    </source>
</evidence>
<dbReference type="GO" id="GO:0003723">
    <property type="term" value="F:RNA binding"/>
    <property type="evidence" value="ECO:0007669"/>
    <property type="project" value="InterPro"/>
</dbReference>
<organism evidence="4 5">
    <name type="scientific">Clonostachys solani</name>
    <dbReference type="NCBI Taxonomy" id="160281"/>
    <lineage>
        <taxon>Eukaryota</taxon>
        <taxon>Fungi</taxon>
        <taxon>Dikarya</taxon>
        <taxon>Ascomycota</taxon>
        <taxon>Pezizomycotina</taxon>
        <taxon>Sordariomycetes</taxon>
        <taxon>Hypocreomycetidae</taxon>
        <taxon>Hypocreales</taxon>
        <taxon>Bionectriaceae</taxon>
        <taxon>Clonostachys</taxon>
    </lineage>
</organism>
<keyword evidence="2" id="KW-0378">Hydrolase</keyword>
<evidence type="ECO:0000256" key="1">
    <source>
        <dbReference type="ARBA" id="ARBA00022722"/>
    </source>
</evidence>
<keyword evidence="1" id="KW-0540">Nuclease</keyword>
<dbReference type="GO" id="GO:0004540">
    <property type="term" value="F:RNA nuclease activity"/>
    <property type="evidence" value="ECO:0007669"/>
    <property type="project" value="InterPro"/>
</dbReference>
<evidence type="ECO:0000313" key="4">
    <source>
        <dbReference type="EMBL" id="CAH0046669.1"/>
    </source>
</evidence>
<evidence type="ECO:0000256" key="3">
    <source>
        <dbReference type="SAM" id="MobiDB-lite"/>
    </source>
</evidence>
<evidence type="ECO:0000256" key="2">
    <source>
        <dbReference type="ARBA" id="ARBA00022801"/>
    </source>
</evidence>
<dbReference type="SUPFAM" id="SSF53933">
    <property type="entry name" value="Microbial ribonucleases"/>
    <property type="match status" value="1"/>
</dbReference>
<dbReference type="GO" id="GO:0016787">
    <property type="term" value="F:hydrolase activity"/>
    <property type="evidence" value="ECO:0007669"/>
    <property type="project" value="UniProtKB-KW"/>
</dbReference>
<comment type="caution">
    <text evidence="4">The sequence shown here is derived from an EMBL/GenBank/DDBJ whole genome shotgun (WGS) entry which is preliminary data.</text>
</comment>
<dbReference type="Gene3D" id="3.10.450.30">
    <property type="entry name" value="Microbial ribonucleases"/>
    <property type="match status" value="1"/>
</dbReference>
<accession>A0A9N9Z074</accession>
<keyword evidence="5" id="KW-1185">Reference proteome</keyword>
<dbReference type="Proteomes" id="UP000775872">
    <property type="component" value="Unassembled WGS sequence"/>
</dbReference>
<feature type="compositionally biased region" description="Low complexity" evidence="3">
    <location>
        <begin position="1"/>
        <end position="10"/>
    </location>
</feature>
<sequence length="241" mass="26232">MSYNNYNNSNRRNHYNGFGQNPGQGSYAGTSTTNQGSMSLTGDQRSFPDPFESAPPLSLTGDAFHFSKNLPNEDPTKVLLDLNVASQINAAPTRQNRPPRSIYPHQFHNRDNPPMTLDATGTVVGYPLLPGSTAYNGGNPGATRGFYNENQRDVYNVGYHDTTRPPIGHHGGGGGGRGGRGGGGGRGRGARPSHPFTNAMLIPADHELPDDKTMPALTEQMFQFDQARNLRWGDYSNENQR</sequence>
<feature type="region of interest" description="Disordered" evidence="3">
    <location>
        <begin position="1"/>
        <end position="58"/>
    </location>
</feature>
<reference evidence="4" key="1">
    <citation type="submission" date="2021-10" db="EMBL/GenBank/DDBJ databases">
        <authorList>
            <person name="Piombo E."/>
        </authorList>
    </citation>
    <scope>NUCLEOTIDE SEQUENCE</scope>
</reference>
<dbReference type="OrthoDB" id="4770332at2759"/>
<feature type="region of interest" description="Disordered" evidence="3">
    <location>
        <begin position="163"/>
        <end position="196"/>
    </location>
</feature>
<gene>
    <name evidence="4" type="ORF">CSOL1703_00012904</name>
</gene>
<feature type="compositionally biased region" description="Polar residues" evidence="3">
    <location>
        <begin position="18"/>
        <end position="44"/>
    </location>
</feature>
<feature type="compositionally biased region" description="Gly residues" evidence="3">
    <location>
        <begin position="169"/>
        <end position="187"/>
    </location>
</feature>
<name>A0A9N9Z074_9HYPO</name>
<proteinExistence type="predicted"/>
<protein>
    <submittedName>
        <fullName evidence="4">Uncharacterized protein</fullName>
    </submittedName>
</protein>
<dbReference type="AlphaFoldDB" id="A0A9N9Z074"/>
<dbReference type="EMBL" id="CABFOC020000015">
    <property type="protein sequence ID" value="CAH0046669.1"/>
    <property type="molecule type" value="Genomic_DNA"/>
</dbReference>
<dbReference type="InterPro" id="IPR016191">
    <property type="entry name" value="Ribonuclease/ribotoxin"/>
</dbReference>